<dbReference type="InterPro" id="IPR050156">
    <property type="entry name" value="TC-AMP_synthase_SUA5"/>
</dbReference>
<feature type="compositionally biased region" description="Polar residues" evidence="15">
    <location>
        <begin position="238"/>
        <end position="250"/>
    </location>
</feature>
<dbReference type="EMBL" id="LR593887">
    <property type="protein sequence ID" value="VTS06533.1"/>
    <property type="molecule type" value="Genomic_DNA"/>
</dbReference>
<keyword evidence="6 13" id="KW-0808">Transferase</keyword>
<name>A0A6C2YT01_9BACT</name>
<evidence type="ECO:0000256" key="8">
    <source>
        <dbReference type="ARBA" id="ARBA00022695"/>
    </source>
</evidence>
<comment type="function">
    <text evidence="13">Required for the formation of a threonylcarbamoyl group on adenosine at position 37 (t(6)A37) in tRNAs that read codons beginning with adenine.</text>
</comment>
<dbReference type="PROSITE" id="PS51163">
    <property type="entry name" value="YRDC"/>
    <property type="match status" value="1"/>
</dbReference>
<keyword evidence="10 13" id="KW-0067">ATP-binding</keyword>
<feature type="binding site" evidence="14">
    <location>
        <position position="63"/>
    </location>
    <ligand>
        <name>ATP</name>
        <dbReference type="ChEBI" id="CHEBI:30616"/>
    </ligand>
</feature>
<keyword evidence="5 13" id="KW-0963">Cytoplasm</keyword>
<feature type="binding site" evidence="14">
    <location>
        <position position="122"/>
    </location>
    <ligand>
        <name>L-threonine</name>
        <dbReference type="ChEBI" id="CHEBI:57926"/>
    </ligand>
</feature>
<dbReference type="InterPro" id="IPR005145">
    <property type="entry name" value="Sua5_C"/>
</dbReference>
<accession>A0A6C2YT01</accession>
<feature type="binding site" evidence="14">
    <location>
        <position position="156"/>
    </location>
    <ligand>
        <name>ATP</name>
        <dbReference type="ChEBI" id="CHEBI:30616"/>
    </ligand>
</feature>
<feature type="binding site" evidence="14">
    <location>
        <position position="186"/>
    </location>
    <ligand>
        <name>L-threonine</name>
        <dbReference type="ChEBI" id="CHEBI:57926"/>
    </ligand>
</feature>
<feature type="binding site" evidence="14">
    <location>
        <position position="40"/>
    </location>
    <ligand>
        <name>L-threonine</name>
        <dbReference type="ChEBI" id="CHEBI:57926"/>
    </ligand>
</feature>
<keyword evidence="8 13" id="KW-0548">Nucleotidyltransferase</keyword>
<dbReference type="PANTHER" id="PTHR17490">
    <property type="entry name" value="SUA5"/>
    <property type="match status" value="1"/>
</dbReference>
<keyword evidence="18" id="KW-1185">Reference proteome</keyword>
<evidence type="ECO:0000256" key="7">
    <source>
        <dbReference type="ARBA" id="ARBA00022694"/>
    </source>
</evidence>
<dbReference type="GO" id="GO:0008033">
    <property type="term" value="P:tRNA processing"/>
    <property type="evidence" value="ECO:0007669"/>
    <property type="project" value="UniProtKB-KW"/>
</dbReference>
<dbReference type="PIRSF" id="PIRSF004930">
    <property type="entry name" value="Tln_factor_SUA5"/>
    <property type="match status" value="1"/>
</dbReference>
<dbReference type="SUPFAM" id="SSF55821">
    <property type="entry name" value="YrdC/RibB"/>
    <property type="match status" value="1"/>
</dbReference>
<feature type="binding site" evidence="14">
    <location>
        <position position="200"/>
    </location>
    <ligand>
        <name>ATP</name>
        <dbReference type="ChEBI" id="CHEBI:30616"/>
    </ligand>
</feature>
<protein>
    <recommendedName>
        <fullName evidence="4 13">Threonylcarbamoyl-AMP synthase</fullName>
        <shortName evidence="13">TC-AMP synthase</shortName>
        <ecNumber evidence="3 13">2.7.7.87</ecNumber>
    </recommendedName>
    <alternativeName>
        <fullName evidence="11 13">L-threonylcarbamoyladenylate synthase</fullName>
    </alternativeName>
</protein>
<dbReference type="Gene3D" id="3.40.50.11030">
    <property type="entry name" value="Threonylcarbamoyl-AMP synthase, C-terminal domain"/>
    <property type="match status" value="1"/>
</dbReference>
<dbReference type="Proteomes" id="UP000464378">
    <property type="component" value="Chromosome"/>
</dbReference>
<dbReference type="EC" id="2.7.7.87" evidence="3 13"/>
<evidence type="ECO:0000256" key="1">
    <source>
        <dbReference type="ARBA" id="ARBA00004496"/>
    </source>
</evidence>
<dbReference type="FunCoup" id="A0A6C2YT01">
    <property type="interactions" value="451"/>
</dbReference>
<evidence type="ECO:0000256" key="11">
    <source>
        <dbReference type="ARBA" id="ARBA00029774"/>
    </source>
</evidence>
<dbReference type="GO" id="GO:0005737">
    <property type="term" value="C:cytoplasm"/>
    <property type="evidence" value="ECO:0007669"/>
    <property type="project" value="UniProtKB-SubCell"/>
</dbReference>
<evidence type="ECO:0000256" key="2">
    <source>
        <dbReference type="ARBA" id="ARBA00007663"/>
    </source>
</evidence>
<evidence type="ECO:0000256" key="5">
    <source>
        <dbReference type="ARBA" id="ARBA00022490"/>
    </source>
</evidence>
<dbReference type="InterPro" id="IPR038385">
    <property type="entry name" value="Sua5/YwlC_C"/>
</dbReference>
<comment type="similarity">
    <text evidence="2 13">Belongs to the SUA5 family.</text>
</comment>
<dbReference type="NCBIfam" id="TIGR00057">
    <property type="entry name" value="L-threonylcarbamoyladenylate synthase"/>
    <property type="match status" value="1"/>
</dbReference>
<dbReference type="Gene3D" id="3.90.870.10">
    <property type="entry name" value="DHBP synthase"/>
    <property type="match status" value="1"/>
</dbReference>
<reference evidence="17" key="1">
    <citation type="submission" date="2019-04" db="EMBL/GenBank/DDBJ databases">
        <authorList>
            <consortium name="Science for Life Laboratories"/>
        </authorList>
    </citation>
    <scope>NUCLEOTIDE SEQUENCE</scope>
    <source>
        <strain evidence="17">MBLW1</strain>
    </source>
</reference>
<gene>
    <name evidence="17" type="ORF">GMBLW1_46070</name>
</gene>
<evidence type="ECO:0000256" key="12">
    <source>
        <dbReference type="ARBA" id="ARBA00048366"/>
    </source>
</evidence>
<evidence type="ECO:0000256" key="10">
    <source>
        <dbReference type="ARBA" id="ARBA00022840"/>
    </source>
</evidence>
<dbReference type="InterPro" id="IPR006070">
    <property type="entry name" value="Sua5-like_dom"/>
</dbReference>
<feature type="domain" description="YrdC-like" evidence="16">
    <location>
        <begin position="18"/>
        <end position="204"/>
    </location>
</feature>
<dbReference type="InterPro" id="IPR017945">
    <property type="entry name" value="DHBP_synth_RibB-like_a/b_dom"/>
</dbReference>
<feature type="binding site" evidence="14">
    <location>
        <position position="72"/>
    </location>
    <ligand>
        <name>L-threonine</name>
        <dbReference type="ChEBI" id="CHEBI:57926"/>
    </ligand>
</feature>
<dbReference type="InterPro" id="IPR010923">
    <property type="entry name" value="T(6)A37_SUA5"/>
</dbReference>
<feature type="binding site" evidence="14">
    <location>
        <position position="126"/>
    </location>
    <ligand>
        <name>L-threonine</name>
        <dbReference type="ChEBI" id="CHEBI:57926"/>
    </ligand>
</feature>
<evidence type="ECO:0000256" key="13">
    <source>
        <dbReference type="PIRNR" id="PIRNR004930"/>
    </source>
</evidence>
<dbReference type="KEGG" id="tim:GMBLW1_46070"/>
<dbReference type="InParanoid" id="A0A6C2YT01"/>
<evidence type="ECO:0000259" key="16">
    <source>
        <dbReference type="PROSITE" id="PS51163"/>
    </source>
</evidence>
<feature type="binding site" evidence="14">
    <location>
        <position position="67"/>
    </location>
    <ligand>
        <name>ATP</name>
        <dbReference type="ChEBI" id="CHEBI:30616"/>
    </ligand>
</feature>
<evidence type="ECO:0000313" key="18">
    <source>
        <dbReference type="Proteomes" id="UP000464378"/>
    </source>
</evidence>
<dbReference type="GO" id="GO:0006450">
    <property type="term" value="P:regulation of translational fidelity"/>
    <property type="evidence" value="ECO:0007669"/>
    <property type="project" value="TreeGrafter"/>
</dbReference>
<keyword evidence="7 13" id="KW-0819">tRNA processing</keyword>
<evidence type="ECO:0000256" key="6">
    <source>
        <dbReference type="ARBA" id="ARBA00022679"/>
    </source>
</evidence>
<evidence type="ECO:0000256" key="15">
    <source>
        <dbReference type="SAM" id="MobiDB-lite"/>
    </source>
</evidence>
<dbReference type="GO" id="GO:0061710">
    <property type="term" value="F:L-threonylcarbamoyladenylate synthase"/>
    <property type="evidence" value="ECO:0007669"/>
    <property type="project" value="UniProtKB-EC"/>
</dbReference>
<evidence type="ECO:0000256" key="14">
    <source>
        <dbReference type="PIRSR" id="PIRSR004930-1"/>
    </source>
</evidence>
<dbReference type="AlphaFoldDB" id="A0A6C2YT01"/>
<evidence type="ECO:0000256" key="9">
    <source>
        <dbReference type="ARBA" id="ARBA00022741"/>
    </source>
</evidence>
<dbReference type="GO" id="GO:0000049">
    <property type="term" value="F:tRNA binding"/>
    <property type="evidence" value="ECO:0007669"/>
    <property type="project" value="TreeGrafter"/>
</dbReference>
<dbReference type="RefSeq" id="WP_162659654.1">
    <property type="nucleotide sequence ID" value="NZ_LR593887.1"/>
</dbReference>
<sequence length="362" mass="38646">MTDPRVPGNRFKNSDHRTELLERAAERIRHGGLVAFPTETVYGLGANALDPQAVAAIFRVKGRPSTNPLIVHLADDAILPQVALAIPPLARKLMQHFWPGPLSLVLQKHPQVPEIVTAGGPTVAVRWPAHPIAQAFLRLAGVPVAAPSANRSLEISPSCAEHVVASLGDQIDCIIDGGPTLTGIESTVVDATVTPMRLLRPGPITVRQLESVVGPIELAPHLRSQHLAYLQDAFDSTSTAQPGAESSSEIARSPGQMRRHYAPKTPLLLAESEAASVEFVHALRTAGEAVGWITTLDAAQHPPGQPNLQLPATPMGYAAGLYSALHLLDGMKLSRIVASHPPHDLDWLAVADRLTRAAAREQ</sequence>
<evidence type="ECO:0000256" key="4">
    <source>
        <dbReference type="ARBA" id="ARBA00015492"/>
    </source>
</evidence>
<organism evidence="17">
    <name type="scientific">Tuwongella immobilis</name>
    <dbReference type="NCBI Taxonomy" id="692036"/>
    <lineage>
        <taxon>Bacteria</taxon>
        <taxon>Pseudomonadati</taxon>
        <taxon>Planctomycetota</taxon>
        <taxon>Planctomycetia</taxon>
        <taxon>Gemmatales</taxon>
        <taxon>Gemmataceae</taxon>
        <taxon>Tuwongella</taxon>
    </lineage>
</organism>
<dbReference type="Pfam" id="PF03481">
    <property type="entry name" value="Sua5_C"/>
    <property type="match status" value="1"/>
</dbReference>
<comment type="catalytic activity">
    <reaction evidence="12 13">
        <text>L-threonine + hydrogencarbonate + ATP = L-threonylcarbamoyladenylate + diphosphate + H2O</text>
        <dbReference type="Rhea" id="RHEA:36407"/>
        <dbReference type="ChEBI" id="CHEBI:15377"/>
        <dbReference type="ChEBI" id="CHEBI:17544"/>
        <dbReference type="ChEBI" id="CHEBI:30616"/>
        <dbReference type="ChEBI" id="CHEBI:33019"/>
        <dbReference type="ChEBI" id="CHEBI:57926"/>
        <dbReference type="ChEBI" id="CHEBI:73682"/>
        <dbReference type="EC" id="2.7.7.87"/>
    </reaction>
</comment>
<dbReference type="FunFam" id="3.90.870.10:FF:000009">
    <property type="entry name" value="Threonylcarbamoyl-AMP synthase, putative"/>
    <property type="match status" value="1"/>
</dbReference>
<dbReference type="PANTHER" id="PTHR17490:SF16">
    <property type="entry name" value="THREONYLCARBAMOYL-AMP SYNTHASE"/>
    <property type="match status" value="1"/>
</dbReference>
<feature type="binding site" evidence="14">
    <location>
        <position position="146"/>
    </location>
    <ligand>
        <name>L-threonine</name>
        <dbReference type="ChEBI" id="CHEBI:57926"/>
    </ligand>
</feature>
<feature type="region of interest" description="Disordered" evidence="15">
    <location>
        <begin position="238"/>
        <end position="257"/>
    </location>
</feature>
<dbReference type="GO" id="GO:0005524">
    <property type="term" value="F:ATP binding"/>
    <property type="evidence" value="ECO:0007669"/>
    <property type="project" value="UniProtKB-UniRule"/>
</dbReference>
<evidence type="ECO:0000256" key="3">
    <source>
        <dbReference type="ARBA" id="ARBA00012584"/>
    </source>
</evidence>
<evidence type="ECO:0000313" key="17">
    <source>
        <dbReference type="EMBL" id="VIP04586.1"/>
    </source>
</evidence>
<dbReference type="Pfam" id="PF01300">
    <property type="entry name" value="Sua5_yciO_yrdC"/>
    <property type="match status" value="1"/>
</dbReference>
<feature type="binding site" evidence="14">
    <location>
        <position position="148"/>
    </location>
    <ligand>
        <name>ATP</name>
        <dbReference type="ChEBI" id="CHEBI:30616"/>
    </ligand>
</feature>
<comment type="subcellular location">
    <subcellularLocation>
        <location evidence="1 13">Cytoplasm</location>
    </subcellularLocation>
</comment>
<proteinExistence type="inferred from homology"/>
<keyword evidence="9 13" id="KW-0547">Nucleotide-binding</keyword>
<dbReference type="GO" id="GO:0003725">
    <property type="term" value="F:double-stranded RNA binding"/>
    <property type="evidence" value="ECO:0007669"/>
    <property type="project" value="UniProtKB-UniRule"/>
</dbReference>
<dbReference type="EMBL" id="LR586016">
    <property type="protein sequence ID" value="VIP04586.1"/>
    <property type="molecule type" value="Genomic_DNA"/>
</dbReference>
<feature type="binding site" evidence="14">
    <location>
        <position position="261"/>
    </location>
    <ligand>
        <name>ATP</name>
        <dbReference type="ChEBI" id="CHEBI:30616"/>
    </ligand>
</feature>